<protein>
    <submittedName>
        <fullName evidence="3">Uncharacterized protein</fullName>
    </submittedName>
</protein>
<evidence type="ECO:0000313" key="4">
    <source>
        <dbReference type="Proteomes" id="UP000238937"/>
    </source>
</evidence>
<organism evidence="3 4">
    <name type="scientific">Chamaesiphon polymorphus CCALA 037</name>
    <dbReference type="NCBI Taxonomy" id="2107692"/>
    <lineage>
        <taxon>Bacteria</taxon>
        <taxon>Bacillati</taxon>
        <taxon>Cyanobacteriota</taxon>
        <taxon>Cyanophyceae</taxon>
        <taxon>Gomontiellales</taxon>
        <taxon>Chamaesiphonaceae</taxon>
        <taxon>Chamaesiphon</taxon>
    </lineage>
</organism>
<dbReference type="EMBL" id="PVWO01000025">
    <property type="protein sequence ID" value="PSB58733.1"/>
    <property type="molecule type" value="Genomic_DNA"/>
</dbReference>
<feature type="chain" id="PRO_5015640724" evidence="2">
    <location>
        <begin position="24"/>
        <end position="135"/>
    </location>
</feature>
<evidence type="ECO:0000313" key="3">
    <source>
        <dbReference type="EMBL" id="PSB58733.1"/>
    </source>
</evidence>
<reference evidence="3 4" key="1">
    <citation type="submission" date="2018-03" db="EMBL/GenBank/DDBJ databases">
        <title>The ancient ancestry and fast evolution of plastids.</title>
        <authorList>
            <person name="Moore K.R."/>
            <person name="Magnabosco C."/>
            <person name="Momper L."/>
            <person name="Gold D.A."/>
            <person name="Bosak T."/>
            <person name="Fournier G.P."/>
        </authorList>
    </citation>
    <scope>NUCLEOTIDE SEQUENCE [LARGE SCALE GENOMIC DNA]</scope>
    <source>
        <strain evidence="3 4">CCALA 037</strain>
    </source>
</reference>
<dbReference type="OrthoDB" id="9841317at2"/>
<accession>A0A2T1GLM8</accession>
<proteinExistence type="predicted"/>
<evidence type="ECO:0000256" key="1">
    <source>
        <dbReference type="SAM" id="MobiDB-lite"/>
    </source>
</evidence>
<keyword evidence="2" id="KW-0732">Signal</keyword>
<dbReference type="Proteomes" id="UP000238937">
    <property type="component" value="Unassembled WGS sequence"/>
</dbReference>
<evidence type="ECO:0000256" key="2">
    <source>
        <dbReference type="SAM" id="SignalP"/>
    </source>
</evidence>
<sequence length="135" mass="16194">MPKFTALAIGLFTILAIAPDSQALTTPNNSATTQRPSADLHAQLIIKIGGQQEHSYHGDSYRRRQWEIERERAREARRLRREYYYSKRYHRQNQYRIESRDDYRGDSYKDYRGDSYKDYRGTSNNDYRDDSRYSH</sequence>
<dbReference type="RefSeq" id="WP_146138169.1">
    <property type="nucleotide sequence ID" value="NZ_PVWO01000025.1"/>
</dbReference>
<gene>
    <name evidence="3" type="ORF">C7B77_03585</name>
</gene>
<feature type="region of interest" description="Disordered" evidence="1">
    <location>
        <begin position="95"/>
        <end position="135"/>
    </location>
</feature>
<name>A0A2T1GLM8_9CYAN</name>
<feature type="compositionally biased region" description="Basic and acidic residues" evidence="1">
    <location>
        <begin position="97"/>
        <end position="135"/>
    </location>
</feature>
<dbReference type="AlphaFoldDB" id="A0A2T1GLM8"/>
<feature type="signal peptide" evidence="2">
    <location>
        <begin position="1"/>
        <end position="23"/>
    </location>
</feature>
<comment type="caution">
    <text evidence="3">The sequence shown here is derived from an EMBL/GenBank/DDBJ whole genome shotgun (WGS) entry which is preliminary data.</text>
</comment>
<keyword evidence="4" id="KW-1185">Reference proteome</keyword>